<name>A0ACC0YQB1_9ROSI</name>
<dbReference type="Proteomes" id="UP001163603">
    <property type="component" value="Chromosome 5"/>
</dbReference>
<organism evidence="1 2">
    <name type="scientific">Pistacia integerrima</name>
    <dbReference type="NCBI Taxonomy" id="434235"/>
    <lineage>
        <taxon>Eukaryota</taxon>
        <taxon>Viridiplantae</taxon>
        <taxon>Streptophyta</taxon>
        <taxon>Embryophyta</taxon>
        <taxon>Tracheophyta</taxon>
        <taxon>Spermatophyta</taxon>
        <taxon>Magnoliopsida</taxon>
        <taxon>eudicotyledons</taxon>
        <taxon>Gunneridae</taxon>
        <taxon>Pentapetalae</taxon>
        <taxon>rosids</taxon>
        <taxon>malvids</taxon>
        <taxon>Sapindales</taxon>
        <taxon>Anacardiaceae</taxon>
        <taxon>Pistacia</taxon>
    </lineage>
</organism>
<evidence type="ECO:0000313" key="2">
    <source>
        <dbReference type="Proteomes" id="UP001163603"/>
    </source>
</evidence>
<gene>
    <name evidence="1" type="ORF">Pint_27714</name>
</gene>
<accession>A0ACC0YQB1</accession>
<keyword evidence="2" id="KW-1185">Reference proteome</keyword>
<comment type="caution">
    <text evidence="1">The sequence shown here is derived from an EMBL/GenBank/DDBJ whole genome shotgun (WGS) entry which is preliminary data.</text>
</comment>
<evidence type="ECO:0000313" key="1">
    <source>
        <dbReference type="EMBL" id="KAJ0040245.1"/>
    </source>
</evidence>
<protein>
    <submittedName>
        <fullName evidence="1">Uncharacterized protein</fullName>
    </submittedName>
</protein>
<sequence length="231" mass="26392">MGVDRISYLPPFIIHQIMSHLSRKQIHIAPSELERVKVDILGLQQLDLVLYQRLCEIDFPLLENLSVSSCFVIKRIKISSDRLKNLSIGYCSDLEAIDVDTPNLLSFGYEYNSVPLSSMNAPCPWKVRLVIEHDLDTNWYLKLKKFLASEIKELTLRCTLNEVSFDLEEFRNGSPSPPCKVGYVSLSPTILSSDYGALLDALLWICYPKCLVVETRNNDHINLIEVQSSYH</sequence>
<dbReference type="EMBL" id="CM047740">
    <property type="protein sequence ID" value="KAJ0040245.1"/>
    <property type="molecule type" value="Genomic_DNA"/>
</dbReference>
<reference evidence="2" key="1">
    <citation type="journal article" date="2023" name="G3 (Bethesda)">
        <title>Genome assembly and association tests identify interacting loci associated with vigor, precocity, and sex in interspecific pistachio rootstocks.</title>
        <authorList>
            <person name="Palmer W."/>
            <person name="Jacygrad E."/>
            <person name="Sagayaradj S."/>
            <person name="Cavanaugh K."/>
            <person name="Han R."/>
            <person name="Bertier L."/>
            <person name="Beede B."/>
            <person name="Kafkas S."/>
            <person name="Golino D."/>
            <person name="Preece J."/>
            <person name="Michelmore R."/>
        </authorList>
    </citation>
    <scope>NUCLEOTIDE SEQUENCE [LARGE SCALE GENOMIC DNA]</scope>
</reference>
<proteinExistence type="predicted"/>